<evidence type="ECO:0000313" key="2">
    <source>
        <dbReference type="Proteomes" id="UP000076880"/>
    </source>
</evidence>
<proteinExistence type="predicted"/>
<reference evidence="2" key="1">
    <citation type="submission" date="2016-03" db="EMBL/GenBank/DDBJ databases">
        <title>WGS of SAMN04393274.</title>
        <authorList>
            <person name="Adams M."/>
            <person name="Sutton G."/>
            <person name="Nelson K."/>
            <person name="Thaden J."/>
            <person name="Fowler V."/>
            <person name="Mccorrison J."/>
            <person name="Sanka R."/>
            <person name="Brinkac L."/>
            <person name="Nierman W."/>
        </authorList>
    </citation>
    <scope>NUCLEOTIDE SEQUENCE [LARGE SCALE GENOMIC DNA]</scope>
    <source>
        <strain evidence="2">GN06232</strain>
    </source>
</reference>
<organism evidence="1 2">
    <name type="scientific">Enterobacter genomosp. S</name>
    <dbReference type="NCBI Taxonomy" id="2364151"/>
    <lineage>
        <taxon>Bacteria</taxon>
        <taxon>Pseudomonadati</taxon>
        <taxon>Pseudomonadota</taxon>
        <taxon>Gammaproteobacteria</taxon>
        <taxon>Enterobacterales</taxon>
        <taxon>Enterobacteriaceae</taxon>
        <taxon>Enterobacter</taxon>
        <taxon>Enterobacter cloacae complex</taxon>
        <taxon>Enterobacter cloacae complex clade S</taxon>
    </lineage>
</organism>
<dbReference type="EMBL" id="LVVA01000005">
    <property type="protein sequence ID" value="KZR34969.1"/>
    <property type="molecule type" value="Genomic_DNA"/>
</dbReference>
<evidence type="ECO:0000313" key="1">
    <source>
        <dbReference type="EMBL" id="KZR34969.1"/>
    </source>
</evidence>
<sequence>MVDVDEALAQVPVGFFEIESAALTDCSMMPDTGFPGFSTSFVGIDGNDLSGTFSVLFRNCEFVRISMTDSIGIPDAPFLPEITFFNSMFKAFDRRHVRIIKLWRVNHVEGVQLVSFVQVAEMLDSLCIPREPLFFSAEFPFFAEDNRASLLALGVPGTKNNYLTVVVDERPAPVPVLTCGALTLYKLLSVHRLANSYSPKY</sequence>
<dbReference type="Proteomes" id="UP000076880">
    <property type="component" value="Unassembled WGS sequence"/>
</dbReference>
<comment type="caution">
    <text evidence="1">The sequence shown here is derived from an EMBL/GenBank/DDBJ whole genome shotgun (WGS) entry which is preliminary data.</text>
</comment>
<name>A0ABR5YRA9_9ENTR</name>
<protein>
    <submittedName>
        <fullName evidence="1">Uncharacterized protein</fullName>
    </submittedName>
</protein>
<keyword evidence="2" id="KW-1185">Reference proteome</keyword>
<dbReference type="RefSeq" id="WP_063449795.1">
    <property type="nucleotide sequence ID" value="NZ_LVVA01000005.1"/>
</dbReference>
<accession>A0ABR5YRA9</accession>
<gene>
    <name evidence="1" type="ORF">A3466_18105</name>
</gene>